<accession>A0A4C1TAE8</accession>
<evidence type="ECO:0000313" key="2">
    <source>
        <dbReference type="EMBL" id="GBP11473.1"/>
    </source>
</evidence>
<dbReference type="Proteomes" id="UP000299102">
    <property type="component" value="Unassembled WGS sequence"/>
</dbReference>
<dbReference type="EMBL" id="BGZK01000046">
    <property type="protein sequence ID" value="GBP11473.1"/>
    <property type="molecule type" value="Genomic_DNA"/>
</dbReference>
<evidence type="ECO:0000313" key="3">
    <source>
        <dbReference type="Proteomes" id="UP000299102"/>
    </source>
</evidence>
<gene>
    <name evidence="2" type="ORF">EVAR_92965_1</name>
</gene>
<feature type="region of interest" description="Disordered" evidence="1">
    <location>
        <begin position="1"/>
        <end position="28"/>
    </location>
</feature>
<evidence type="ECO:0000256" key="1">
    <source>
        <dbReference type="SAM" id="MobiDB-lite"/>
    </source>
</evidence>
<dbReference type="OrthoDB" id="5794356at2759"/>
<sequence>MLHTTHRPIPLERANAAASQSSQCRPRRPHFDKRRLLQLERSARVLLDGALSSVCGVSRKDRCRNCDVRERRGVKEEVVTGAERGVLRRFGHLGGCIKVD</sequence>
<name>A0A4C1TAE8_EUMVA</name>
<dbReference type="AlphaFoldDB" id="A0A4C1TAE8"/>
<protein>
    <submittedName>
        <fullName evidence="2">Uncharacterized protein</fullName>
    </submittedName>
</protein>
<proteinExistence type="predicted"/>
<reference evidence="2 3" key="1">
    <citation type="journal article" date="2019" name="Commun. Biol.">
        <title>The bagworm genome reveals a unique fibroin gene that provides high tensile strength.</title>
        <authorList>
            <person name="Kono N."/>
            <person name="Nakamura H."/>
            <person name="Ohtoshi R."/>
            <person name="Tomita M."/>
            <person name="Numata K."/>
            <person name="Arakawa K."/>
        </authorList>
    </citation>
    <scope>NUCLEOTIDE SEQUENCE [LARGE SCALE GENOMIC DNA]</scope>
</reference>
<keyword evidence="3" id="KW-1185">Reference proteome</keyword>
<organism evidence="2 3">
    <name type="scientific">Eumeta variegata</name>
    <name type="common">Bagworm moth</name>
    <name type="synonym">Eumeta japonica</name>
    <dbReference type="NCBI Taxonomy" id="151549"/>
    <lineage>
        <taxon>Eukaryota</taxon>
        <taxon>Metazoa</taxon>
        <taxon>Ecdysozoa</taxon>
        <taxon>Arthropoda</taxon>
        <taxon>Hexapoda</taxon>
        <taxon>Insecta</taxon>
        <taxon>Pterygota</taxon>
        <taxon>Neoptera</taxon>
        <taxon>Endopterygota</taxon>
        <taxon>Lepidoptera</taxon>
        <taxon>Glossata</taxon>
        <taxon>Ditrysia</taxon>
        <taxon>Tineoidea</taxon>
        <taxon>Psychidae</taxon>
        <taxon>Oiketicinae</taxon>
        <taxon>Eumeta</taxon>
    </lineage>
</organism>
<comment type="caution">
    <text evidence="2">The sequence shown here is derived from an EMBL/GenBank/DDBJ whole genome shotgun (WGS) entry which is preliminary data.</text>
</comment>